<dbReference type="InterPro" id="IPR036855">
    <property type="entry name" value="Znf_CCCH_sf"/>
</dbReference>
<feature type="zinc finger region" description="C3H1-type" evidence="5">
    <location>
        <begin position="319"/>
        <end position="340"/>
    </location>
</feature>
<feature type="domain" description="C3H1-type" evidence="7">
    <location>
        <begin position="319"/>
        <end position="340"/>
    </location>
</feature>
<keyword evidence="8" id="KW-1185">Reference proteome</keyword>
<feature type="region of interest" description="Disordered" evidence="6">
    <location>
        <begin position="667"/>
        <end position="823"/>
    </location>
</feature>
<dbReference type="WBParaSite" id="ACRNAN_Path_151.g542.t1">
    <property type="protein sequence ID" value="ACRNAN_Path_151.g542.t1"/>
    <property type="gene ID" value="ACRNAN_Path_151.g542"/>
</dbReference>
<evidence type="ECO:0000256" key="5">
    <source>
        <dbReference type="PROSITE-ProRule" id="PRU00723"/>
    </source>
</evidence>
<dbReference type="InterPro" id="IPR000571">
    <property type="entry name" value="Znf_CCCH"/>
</dbReference>
<dbReference type="Proteomes" id="UP000887540">
    <property type="component" value="Unplaced"/>
</dbReference>
<feature type="domain" description="C3H1-type" evidence="7">
    <location>
        <begin position="261"/>
        <end position="288"/>
    </location>
</feature>
<feature type="compositionally biased region" description="Polar residues" evidence="6">
    <location>
        <begin position="73"/>
        <end position="85"/>
    </location>
</feature>
<feature type="compositionally biased region" description="Basic and acidic residues" evidence="6">
    <location>
        <begin position="175"/>
        <end position="208"/>
    </location>
</feature>
<evidence type="ECO:0000256" key="3">
    <source>
        <dbReference type="ARBA" id="ARBA00022771"/>
    </source>
</evidence>
<feature type="compositionally biased region" description="Low complexity" evidence="6">
    <location>
        <begin position="729"/>
        <end position="748"/>
    </location>
</feature>
<organism evidence="8 9">
    <name type="scientific">Acrobeloides nanus</name>
    <dbReference type="NCBI Taxonomy" id="290746"/>
    <lineage>
        <taxon>Eukaryota</taxon>
        <taxon>Metazoa</taxon>
        <taxon>Ecdysozoa</taxon>
        <taxon>Nematoda</taxon>
        <taxon>Chromadorea</taxon>
        <taxon>Rhabditida</taxon>
        <taxon>Tylenchina</taxon>
        <taxon>Cephalobomorpha</taxon>
        <taxon>Cephaloboidea</taxon>
        <taxon>Cephalobidae</taxon>
        <taxon>Acrobeloides</taxon>
    </lineage>
</organism>
<protein>
    <submittedName>
        <fullName evidence="9">C3H1-type domain-containing protein</fullName>
    </submittedName>
</protein>
<keyword evidence="4 5" id="KW-0862">Zinc</keyword>
<feature type="compositionally biased region" description="Basic and acidic residues" evidence="6">
    <location>
        <begin position="227"/>
        <end position="239"/>
    </location>
</feature>
<evidence type="ECO:0000256" key="2">
    <source>
        <dbReference type="ARBA" id="ARBA00022737"/>
    </source>
</evidence>
<reference evidence="9" key="1">
    <citation type="submission" date="2022-11" db="UniProtKB">
        <authorList>
            <consortium name="WormBaseParasite"/>
        </authorList>
    </citation>
    <scope>IDENTIFICATION</scope>
</reference>
<dbReference type="AlphaFoldDB" id="A0A914C1D8"/>
<feature type="zinc finger region" description="C3H1-type" evidence="5">
    <location>
        <begin position="261"/>
        <end position="288"/>
    </location>
</feature>
<dbReference type="PROSITE" id="PS50103">
    <property type="entry name" value="ZF_C3H1"/>
    <property type="match status" value="3"/>
</dbReference>
<keyword evidence="1 5" id="KW-0479">Metal-binding</keyword>
<proteinExistence type="predicted"/>
<feature type="compositionally biased region" description="Low complexity" evidence="6">
    <location>
        <begin position="613"/>
        <end position="638"/>
    </location>
</feature>
<sequence length="823" mass="89734">MSEDTETIVKAEAMDSQPAADKDPEDMEEGELMEEGEIMDEDEGDASGSKPIEKQKESSSKIAPPPKKAFVSSFPSKTLPTSHKASSGHAKYKDYDSKAAAKSSSSTSMIDSWVSGIQKKSTGAPRGPGSPGDIDPNEEYYGTHNGAGQSNAPEAAQVGTEDVDMRKIPVSGEAPAEKDLDFRFVDMEALDHRDRDYRRGSTEEEKPDASPSRSPRYREERRRRRSPTPEDYRSKRSRDVSPPYYRDRRRGPPPPPRKTRWTENTICKFFREGYCRDGDNCAYSHNAADSRRRPELCKFYQNGYCKKGLHCPLLHGEYICKAFHKGECSKEHCQYSHQPLNEYTQPIYDQMMKDEELAAKIMIPNQPLRRKVLLPQGPDPNQETSMIDPLTGQIPPPKIVVPILASQSGPIHVHSSYDTPHSNAQTFGFFNPITPVTHSQPQQTLSQSVIAAQQTASLISSLLQPKSEPSTTSILETKPKSPQPETTSFNINQMLEKITQGVVSGFTTEINESPASPPLFDTTSVVEGATPMLIPSSKQLPKEGSMGTPTYSPSTGTISSLMSPSGSTQAPTQVTMTTIPSRDPRMRDPRKKALAQNVTPGTSSVLSLPMPPTASSLATTSSSGMHSPPASSVTSAISSVTHPKNLDEETFKSMVEQQIKMTNQLAQQNEPGSGDVDHRQLYAPGPATVQPSLYAPIAPRVPGSHGSPGSEFGYGNAGGYRAPRPPRYNNPADPRSTGYYGNTNQGGYSPSHPRWDHPNGFGGSPPTDGTGATSPSNQDNIDMTTYSISSTTSTTTTSAPISLREKRKNNEYESPLGRARAAY</sequence>
<feature type="region of interest" description="Disordered" evidence="6">
    <location>
        <begin position="560"/>
        <end position="638"/>
    </location>
</feature>
<feature type="compositionally biased region" description="Polar residues" evidence="6">
    <location>
        <begin position="463"/>
        <end position="475"/>
    </location>
</feature>
<evidence type="ECO:0000256" key="6">
    <source>
        <dbReference type="SAM" id="MobiDB-lite"/>
    </source>
</evidence>
<feature type="compositionally biased region" description="Polar residues" evidence="6">
    <location>
        <begin position="770"/>
        <end position="783"/>
    </location>
</feature>
<feature type="compositionally biased region" description="Low complexity" evidence="6">
    <location>
        <begin position="784"/>
        <end position="798"/>
    </location>
</feature>
<dbReference type="SUPFAM" id="SSF90229">
    <property type="entry name" value="CCCH zinc finger"/>
    <property type="match status" value="3"/>
</dbReference>
<keyword evidence="2" id="KW-0677">Repeat</keyword>
<accession>A0A914C1D8</accession>
<dbReference type="Pfam" id="PF00642">
    <property type="entry name" value="zf-CCCH"/>
    <property type="match status" value="1"/>
</dbReference>
<evidence type="ECO:0000256" key="4">
    <source>
        <dbReference type="ARBA" id="ARBA00022833"/>
    </source>
</evidence>
<dbReference type="PANTHER" id="PTHR13119">
    <property type="entry name" value="ZINC FINGER CCCH DOMAIN-CONTAINING PROTEI"/>
    <property type="match status" value="1"/>
</dbReference>
<feature type="zinc finger region" description="C3H1-type" evidence="5">
    <location>
        <begin position="291"/>
        <end position="318"/>
    </location>
</feature>
<dbReference type="GO" id="GO:0005634">
    <property type="term" value="C:nucleus"/>
    <property type="evidence" value="ECO:0007669"/>
    <property type="project" value="TreeGrafter"/>
</dbReference>
<dbReference type="SMART" id="SM00356">
    <property type="entry name" value="ZnF_C3H1"/>
    <property type="match status" value="3"/>
</dbReference>
<evidence type="ECO:0000313" key="8">
    <source>
        <dbReference type="Proteomes" id="UP000887540"/>
    </source>
</evidence>
<dbReference type="GO" id="GO:0003723">
    <property type="term" value="F:RNA binding"/>
    <property type="evidence" value="ECO:0007669"/>
    <property type="project" value="InterPro"/>
</dbReference>
<dbReference type="Pfam" id="PF14608">
    <property type="entry name" value="zf-CCCH_2"/>
    <property type="match status" value="2"/>
</dbReference>
<dbReference type="PANTHER" id="PTHR13119:SF12">
    <property type="entry name" value="PROTEIN SUPPRESSOR OF SABLE"/>
    <property type="match status" value="1"/>
</dbReference>
<evidence type="ECO:0000259" key="7">
    <source>
        <dbReference type="PROSITE" id="PS50103"/>
    </source>
</evidence>
<feature type="compositionally biased region" description="Acidic residues" evidence="6">
    <location>
        <begin position="23"/>
        <end position="45"/>
    </location>
</feature>
<feature type="region of interest" description="Disordered" evidence="6">
    <location>
        <begin position="463"/>
        <end position="486"/>
    </location>
</feature>
<dbReference type="Gene3D" id="4.10.1000.10">
    <property type="entry name" value="Zinc finger, CCCH-type"/>
    <property type="match status" value="1"/>
</dbReference>
<dbReference type="GO" id="GO:0045892">
    <property type="term" value="P:negative regulation of DNA-templated transcription"/>
    <property type="evidence" value="ECO:0007669"/>
    <property type="project" value="InterPro"/>
</dbReference>
<feature type="compositionally biased region" description="Polar residues" evidence="6">
    <location>
        <begin position="560"/>
        <end position="580"/>
    </location>
</feature>
<keyword evidence="3 5" id="KW-0863">Zinc-finger</keyword>
<feature type="compositionally biased region" description="Polar residues" evidence="6">
    <location>
        <begin position="596"/>
        <end position="606"/>
    </location>
</feature>
<name>A0A914C1D8_9BILA</name>
<evidence type="ECO:0000256" key="1">
    <source>
        <dbReference type="ARBA" id="ARBA00022723"/>
    </source>
</evidence>
<feature type="region of interest" description="Disordered" evidence="6">
    <location>
        <begin position="1"/>
        <end position="260"/>
    </location>
</feature>
<feature type="domain" description="C3H1-type" evidence="7">
    <location>
        <begin position="291"/>
        <end position="318"/>
    </location>
</feature>
<evidence type="ECO:0000313" key="9">
    <source>
        <dbReference type="WBParaSite" id="ACRNAN_Path_151.g542.t1"/>
    </source>
</evidence>
<dbReference type="GO" id="GO:0008270">
    <property type="term" value="F:zinc ion binding"/>
    <property type="evidence" value="ECO:0007669"/>
    <property type="project" value="UniProtKB-KW"/>
</dbReference>
<dbReference type="InterPro" id="IPR045124">
    <property type="entry name" value="Su(sable)-like"/>
</dbReference>